<feature type="transmembrane region" description="Helical" evidence="13">
    <location>
        <begin position="642"/>
        <end position="661"/>
    </location>
</feature>
<feature type="compositionally biased region" description="Basic and acidic residues" evidence="12">
    <location>
        <begin position="837"/>
        <end position="860"/>
    </location>
</feature>
<feature type="compositionally biased region" description="Basic residues" evidence="12">
    <location>
        <begin position="50"/>
        <end position="64"/>
    </location>
</feature>
<feature type="compositionally biased region" description="Polar residues" evidence="12">
    <location>
        <begin position="863"/>
        <end position="875"/>
    </location>
</feature>
<feature type="compositionally biased region" description="Polar residues" evidence="12">
    <location>
        <begin position="767"/>
        <end position="779"/>
    </location>
</feature>
<dbReference type="GO" id="GO:0005789">
    <property type="term" value="C:endoplasmic reticulum membrane"/>
    <property type="evidence" value="ECO:0007669"/>
    <property type="project" value="UniProtKB-SubCell"/>
</dbReference>
<protein>
    <recommendedName>
        <fullName evidence="4">dolichyl-P-Glc:Man9GlcNAc2-PP-dolichol alpha-1,3-glucosyltransferase</fullName>
        <ecNumber evidence="4">2.4.1.267</ecNumber>
    </recommendedName>
    <alternativeName>
        <fullName evidence="11">Dol-P-Glc:Man(9)GlcNAc(2)-PP-Dol alpha-1,3-glucosyltransferase</fullName>
    </alternativeName>
</protein>
<feature type="transmembrane region" description="Helical" evidence="13">
    <location>
        <begin position="348"/>
        <end position="368"/>
    </location>
</feature>
<evidence type="ECO:0000256" key="4">
    <source>
        <dbReference type="ARBA" id="ARBA00011937"/>
    </source>
</evidence>
<dbReference type="GO" id="GO:0042281">
    <property type="term" value="F:dolichyl pyrophosphate Man9GlcNAc2 alpha-1,3-glucosyltransferase activity"/>
    <property type="evidence" value="ECO:0007669"/>
    <property type="project" value="UniProtKB-EC"/>
</dbReference>
<keyword evidence="15" id="KW-1185">Reference proteome</keyword>
<feature type="transmembrane region" description="Helical" evidence="13">
    <location>
        <begin position="579"/>
        <end position="598"/>
    </location>
</feature>
<dbReference type="PANTHER" id="PTHR12413:SF1">
    <property type="entry name" value="DOLICHYL PYROPHOSPHATE MAN9GLCNAC2 ALPHA-1,3-GLUCOSYLTRANSFERASE"/>
    <property type="match status" value="1"/>
</dbReference>
<feature type="transmembrane region" description="Helical" evidence="13">
    <location>
        <begin position="190"/>
        <end position="210"/>
    </location>
</feature>
<sequence>MSLLRRLGVGASGDWTDRVEIISTQQIRSTTLHDHIDRKLSESEEMSTKGLRHQSSAHHHHQRRNSSSSTIRTTSETYSTLLSTIRNSQDDLERRRLMLRNKQSPIRKTIGSLIKSGQSRNSIISYSILFILLWKSLIGLGDYSGYQSPPLFGDLEAQRHWMALTLQINLKQWYSFDLQYWGLDYPPLTAYHSLLLGYIARLINPLFVLLRPPSSTHPNGWGDPLHQQLKIFLRSTVLISELFIWIPIVYIYHFKTFHYTSSTSSKMDQSQQPAPQSTKLSNSVWIGALYSIVVVLLNPNVLLIDNGHFQYNSIMLGLTLASVTCFYDGRDLLGAALFVCSMAFKQMALYYSPAIFAYLFGKCLYLGHPNGTKLFIKLAIVSISTILVLFEPFIFNNDFPNQILQVITRIFPLGRGLFEDKVGNFWCNLNLIIKIRNLTSVKALANLSLFLTLVSIIPGILLIIIGSWKLNPSSSSSKTVKLQSTPLPPRRNEIPKTIELLPLALYNSSIGFYLFSFQVHEKSILLPVLPLLLILSQHHRDRKRPSHQFLNKLDWDIICLISNTSVFSMWPLLKREKLAIQYFLSMISYNHLIGYNPLDLLERTNRGFPSFGIILIYLAMVGIHISEQLIQAPNGLPDLYTVLNLALSFVVFMGSYFWSLLRIYEVVWSLVGFNGSHLNKTESEDKHKKITEDKDQSEEDPSVEDPKSLPTKRSSSLQQQPSRREKTSSSDSESSESEELKSRSFGATPRISKLSLQPQPKRMLSGSRPSSKVMISSPSGEKLMNRIKNRLAVSRSISPSSSSTSNSSSADNFTPKSTPKSKGKQKSVLDSDYPVEESIHIDPVNHFDQVEKEDQTHFDDQDTVQISSSTPNTPKVESDWELTCRQSREEAVRKRREELLIARSSNIKR</sequence>
<evidence type="ECO:0000256" key="5">
    <source>
        <dbReference type="ARBA" id="ARBA00022676"/>
    </source>
</evidence>
<dbReference type="EMBL" id="AJIL01000003">
    <property type="protein sequence ID" value="KNF06520.1"/>
    <property type="molecule type" value="Genomic_DNA"/>
</dbReference>
<feature type="transmembrane region" description="Helical" evidence="13">
    <location>
        <begin position="610"/>
        <end position="630"/>
    </location>
</feature>
<evidence type="ECO:0000256" key="3">
    <source>
        <dbReference type="ARBA" id="ARBA00008715"/>
    </source>
</evidence>
<evidence type="ECO:0000256" key="12">
    <source>
        <dbReference type="SAM" id="MobiDB-lite"/>
    </source>
</evidence>
<gene>
    <name evidence="14" type="ORF">PSTG_00396</name>
</gene>
<evidence type="ECO:0000313" key="14">
    <source>
        <dbReference type="EMBL" id="KNF06520.1"/>
    </source>
</evidence>
<keyword evidence="5" id="KW-0328">Glycosyltransferase</keyword>
<dbReference type="Pfam" id="PF03155">
    <property type="entry name" value="Alg6_Alg8"/>
    <property type="match status" value="1"/>
</dbReference>
<evidence type="ECO:0000256" key="6">
    <source>
        <dbReference type="ARBA" id="ARBA00022679"/>
    </source>
</evidence>
<evidence type="ECO:0000313" key="15">
    <source>
        <dbReference type="Proteomes" id="UP000054564"/>
    </source>
</evidence>
<evidence type="ECO:0000256" key="10">
    <source>
        <dbReference type="ARBA" id="ARBA00023136"/>
    </source>
</evidence>
<organism evidence="14 15">
    <name type="scientific">Puccinia striiformis f. sp. tritici PST-78</name>
    <dbReference type="NCBI Taxonomy" id="1165861"/>
    <lineage>
        <taxon>Eukaryota</taxon>
        <taxon>Fungi</taxon>
        <taxon>Dikarya</taxon>
        <taxon>Basidiomycota</taxon>
        <taxon>Pucciniomycotina</taxon>
        <taxon>Pucciniomycetes</taxon>
        <taxon>Pucciniales</taxon>
        <taxon>Pucciniaceae</taxon>
        <taxon>Puccinia</taxon>
    </lineage>
</organism>
<dbReference type="Proteomes" id="UP000054564">
    <property type="component" value="Unassembled WGS sequence"/>
</dbReference>
<comment type="pathway">
    <text evidence="2">Protein modification; protein glycosylation.</text>
</comment>
<dbReference type="AlphaFoldDB" id="A0A0L0W5K1"/>
<comment type="caution">
    <text evidence="14">The sequence shown here is derived from an EMBL/GenBank/DDBJ whole genome shotgun (WGS) entry which is preliminary data.</text>
</comment>
<evidence type="ECO:0000256" key="9">
    <source>
        <dbReference type="ARBA" id="ARBA00022989"/>
    </source>
</evidence>
<feature type="compositionally biased region" description="Low complexity" evidence="12">
    <location>
        <begin position="794"/>
        <end position="809"/>
    </location>
</feature>
<dbReference type="PANTHER" id="PTHR12413">
    <property type="entry name" value="DOLICHYL GLYCOSYLTRANSFERASE"/>
    <property type="match status" value="1"/>
</dbReference>
<feature type="transmembrane region" description="Helical" evidence="13">
    <location>
        <begin position="123"/>
        <end position="141"/>
    </location>
</feature>
<name>A0A0L0W5K1_9BASI</name>
<comment type="subcellular location">
    <subcellularLocation>
        <location evidence="1">Endoplasmic reticulum membrane</location>
        <topology evidence="1">Multi-pass membrane protein</topology>
    </subcellularLocation>
</comment>
<dbReference type="OrthoDB" id="5589195at2759"/>
<feature type="region of interest" description="Disordered" evidence="12">
    <location>
        <begin position="681"/>
        <end position="879"/>
    </location>
</feature>
<feature type="region of interest" description="Disordered" evidence="12">
    <location>
        <begin position="33"/>
        <end position="73"/>
    </location>
</feature>
<proteinExistence type="inferred from homology"/>
<feature type="compositionally biased region" description="Basic and acidic residues" evidence="12">
    <location>
        <begin position="681"/>
        <end position="694"/>
    </location>
</feature>
<comment type="similarity">
    <text evidence="3">Belongs to the ALG6/ALG8 glucosyltransferase family.</text>
</comment>
<feature type="transmembrane region" description="Helical" evidence="13">
    <location>
        <begin position="374"/>
        <end position="395"/>
    </location>
</feature>
<feature type="transmembrane region" description="Helical" evidence="13">
    <location>
        <begin position="231"/>
        <end position="252"/>
    </location>
</feature>
<keyword evidence="7 13" id="KW-0812">Transmembrane</keyword>
<feature type="transmembrane region" description="Helical" evidence="13">
    <location>
        <begin position="443"/>
        <end position="468"/>
    </location>
</feature>
<dbReference type="UniPathway" id="UPA00378"/>
<keyword evidence="9 13" id="KW-1133">Transmembrane helix</keyword>
<evidence type="ECO:0000256" key="2">
    <source>
        <dbReference type="ARBA" id="ARBA00004922"/>
    </source>
</evidence>
<feature type="compositionally biased region" description="Basic and acidic residues" evidence="12">
    <location>
        <begin position="33"/>
        <end position="42"/>
    </location>
</feature>
<dbReference type="STRING" id="1165861.A0A0L0W5K1"/>
<evidence type="ECO:0000256" key="8">
    <source>
        <dbReference type="ARBA" id="ARBA00022824"/>
    </source>
</evidence>
<accession>A0A0L0W5K1</accession>
<keyword evidence="8" id="KW-0256">Endoplasmic reticulum</keyword>
<reference evidence="15" key="1">
    <citation type="submission" date="2014-03" db="EMBL/GenBank/DDBJ databases">
        <title>The Genome Sequence of Puccinia striiformis f. sp. tritici PST-78.</title>
        <authorList>
            <consortium name="The Broad Institute Genome Sequencing Platform"/>
            <person name="Cuomo C."/>
            <person name="Hulbert S."/>
            <person name="Chen X."/>
            <person name="Walker B."/>
            <person name="Young S.K."/>
            <person name="Zeng Q."/>
            <person name="Gargeya S."/>
            <person name="Fitzgerald M."/>
            <person name="Haas B."/>
            <person name="Abouelleil A."/>
            <person name="Alvarado L."/>
            <person name="Arachchi H.M."/>
            <person name="Berlin A.M."/>
            <person name="Chapman S.B."/>
            <person name="Goldberg J."/>
            <person name="Griggs A."/>
            <person name="Gujja S."/>
            <person name="Hansen M."/>
            <person name="Howarth C."/>
            <person name="Imamovic A."/>
            <person name="Larimer J."/>
            <person name="McCowan C."/>
            <person name="Montmayeur A."/>
            <person name="Murphy C."/>
            <person name="Neiman D."/>
            <person name="Pearson M."/>
            <person name="Priest M."/>
            <person name="Roberts A."/>
            <person name="Saif S."/>
            <person name="Shea T."/>
            <person name="Sisk P."/>
            <person name="Sykes S."/>
            <person name="Wortman J."/>
            <person name="Nusbaum C."/>
            <person name="Birren B."/>
        </authorList>
    </citation>
    <scope>NUCLEOTIDE SEQUENCE [LARGE SCALE GENOMIC DNA]</scope>
    <source>
        <strain evidence="15">race PST-78</strain>
    </source>
</reference>
<dbReference type="EC" id="2.4.1.267" evidence="4"/>
<evidence type="ECO:0000256" key="11">
    <source>
        <dbReference type="ARBA" id="ARBA00032921"/>
    </source>
</evidence>
<keyword evidence="10 13" id="KW-0472">Membrane</keyword>
<feature type="transmembrane region" description="Helical" evidence="13">
    <location>
        <begin position="284"/>
        <end position="304"/>
    </location>
</feature>
<evidence type="ECO:0000256" key="7">
    <source>
        <dbReference type="ARBA" id="ARBA00022692"/>
    </source>
</evidence>
<dbReference type="InterPro" id="IPR004856">
    <property type="entry name" value="Glyco_trans_ALG6/ALG8"/>
</dbReference>
<keyword evidence="6" id="KW-0808">Transferase</keyword>
<evidence type="ECO:0000256" key="13">
    <source>
        <dbReference type="SAM" id="Phobius"/>
    </source>
</evidence>
<evidence type="ECO:0000256" key="1">
    <source>
        <dbReference type="ARBA" id="ARBA00004477"/>
    </source>
</evidence>